<dbReference type="Pfam" id="PF01797">
    <property type="entry name" value="Y1_Tnp"/>
    <property type="match status" value="1"/>
</dbReference>
<sequence>MPRKARKKSESGIYHIIMRGINRQNIFEDDEDRLKFLQTLEQYKGKSGYEVYAYCLMGNHVHLLLKIGEEPIEQVMRRICGSYVYWYNYKYQRVGNLFQDRFKSEPIEKDEYLLIVQRYIHQNPLKAGLIKNEEKYKWSSYCEYLGEAKIVNVNYIFDIIETGREKAVEIFIKYNNEESNDSCLEINGKNPIMDEEARAIIKKVCNVHNVTQLQTFDISTRNRYLKELKEKHNLSVRQIERLTGINRGIILKA</sequence>
<dbReference type="Proteomes" id="UP000465601">
    <property type="component" value="Unassembled WGS sequence"/>
</dbReference>
<dbReference type="GO" id="GO:0006313">
    <property type="term" value="P:DNA transposition"/>
    <property type="evidence" value="ECO:0007669"/>
    <property type="project" value="InterPro"/>
</dbReference>
<dbReference type="InterPro" id="IPR036515">
    <property type="entry name" value="Transposase_17_sf"/>
</dbReference>
<comment type="caution">
    <text evidence="2">The sequence shown here is derived from an EMBL/GenBank/DDBJ whole genome shotgun (WGS) entry which is preliminary data.</text>
</comment>
<organism evidence="2 3">
    <name type="scientific">Alkaliphilus serpentinus</name>
    <dbReference type="NCBI Taxonomy" id="1482731"/>
    <lineage>
        <taxon>Bacteria</taxon>
        <taxon>Bacillati</taxon>
        <taxon>Bacillota</taxon>
        <taxon>Clostridia</taxon>
        <taxon>Peptostreptococcales</taxon>
        <taxon>Natronincolaceae</taxon>
        <taxon>Alkaliphilus</taxon>
    </lineage>
</organism>
<dbReference type="EMBL" id="WBZB01000068">
    <property type="protein sequence ID" value="KAB3525440.1"/>
    <property type="molecule type" value="Genomic_DNA"/>
</dbReference>
<evidence type="ECO:0000313" key="2">
    <source>
        <dbReference type="EMBL" id="KAB3525440.1"/>
    </source>
</evidence>
<dbReference type="InterPro" id="IPR002686">
    <property type="entry name" value="Transposase_17"/>
</dbReference>
<dbReference type="PANTHER" id="PTHR34322">
    <property type="entry name" value="TRANSPOSASE, Y1_TNP DOMAIN-CONTAINING"/>
    <property type="match status" value="1"/>
</dbReference>
<dbReference type="GO" id="GO:0003677">
    <property type="term" value="F:DNA binding"/>
    <property type="evidence" value="ECO:0007669"/>
    <property type="project" value="InterPro"/>
</dbReference>
<keyword evidence="3" id="KW-1185">Reference proteome</keyword>
<gene>
    <name evidence="2" type="ORF">F8153_15380</name>
</gene>
<proteinExistence type="predicted"/>
<reference evidence="2 3" key="1">
    <citation type="submission" date="2019-10" db="EMBL/GenBank/DDBJ databases">
        <title>Alkaliphilus serpentinus sp. nov. and Alkaliphilus pronyensis sp. nov., two novel anaerobic alkaliphilic species isolated from the serpentinized-hosted hydrothermal field of the Prony Bay (New Caledonia).</title>
        <authorList>
            <person name="Postec A."/>
        </authorList>
    </citation>
    <scope>NUCLEOTIDE SEQUENCE [LARGE SCALE GENOMIC DNA]</scope>
    <source>
        <strain evidence="2 3">LacT</strain>
    </source>
</reference>
<dbReference type="PANTHER" id="PTHR34322:SF2">
    <property type="entry name" value="TRANSPOSASE IS200-LIKE DOMAIN-CONTAINING PROTEIN"/>
    <property type="match status" value="1"/>
</dbReference>
<dbReference type="OrthoDB" id="9788881at2"/>
<dbReference type="SUPFAM" id="SSF143422">
    <property type="entry name" value="Transposase IS200-like"/>
    <property type="match status" value="1"/>
</dbReference>
<dbReference type="AlphaFoldDB" id="A0A833HL53"/>
<dbReference type="RefSeq" id="WP_151867235.1">
    <property type="nucleotide sequence ID" value="NZ_WBZB01000068.1"/>
</dbReference>
<dbReference type="Gene3D" id="3.30.70.1290">
    <property type="entry name" value="Transposase IS200-like"/>
    <property type="match status" value="1"/>
</dbReference>
<dbReference type="SMART" id="SM01321">
    <property type="entry name" value="Y1_Tnp"/>
    <property type="match status" value="1"/>
</dbReference>
<evidence type="ECO:0000259" key="1">
    <source>
        <dbReference type="SMART" id="SM01321"/>
    </source>
</evidence>
<feature type="domain" description="Transposase IS200-like" evidence="1">
    <location>
        <begin position="9"/>
        <end position="123"/>
    </location>
</feature>
<dbReference type="GO" id="GO:0004803">
    <property type="term" value="F:transposase activity"/>
    <property type="evidence" value="ECO:0007669"/>
    <property type="project" value="InterPro"/>
</dbReference>
<name>A0A833HL53_9FIRM</name>
<evidence type="ECO:0000313" key="3">
    <source>
        <dbReference type="Proteomes" id="UP000465601"/>
    </source>
</evidence>
<protein>
    <submittedName>
        <fullName evidence="2">Transposase</fullName>
    </submittedName>
</protein>
<accession>A0A833HL53</accession>